<feature type="region of interest" description="Disordered" evidence="1">
    <location>
        <begin position="75"/>
        <end position="125"/>
    </location>
</feature>
<organism evidence="2">
    <name type="scientific">Ditylum brightwellii</name>
    <dbReference type="NCBI Taxonomy" id="49249"/>
    <lineage>
        <taxon>Eukaryota</taxon>
        <taxon>Sar</taxon>
        <taxon>Stramenopiles</taxon>
        <taxon>Ochrophyta</taxon>
        <taxon>Bacillariophyta</taxon>
        <taxon>Mediophyceae</taxon>
        <taxon>Lithodesmiophycidae</taxon>
        <taxon>Lithodesmiales</taxon>
        <taxon>Lithodesmiaceae</taxon>
        <taxon>Ditylum</taxon>
    </lineage>
</organism>
<feature type="region of interest" description="Disordered" evidence="1">
    <location>
        <begin position="214"/>
        <end position="247"/>
    </location>
</feature>
<reference evidence="2" key="1">
    <citation type="submission" date="2021-01" db="EMBL/GenBank/DDBJ databases">
        <authorList>
            <person name="Corre E."/>
            <person name="Pelletier E."/>
            <person name="Niang G."/>
            <person name="Scheremetjew M."/>
            <person name="Finn R."/>
            <person name="Kale V."/>
            <person name="Holt S."/>
            <person name="Cochrane G."/>
            <person name="Meng A."/>
            <person name="Brown T."/>
            <person name="Cohen L."/>
        </authorList>
    </citation>
    <scope>NUCLEOTIDE SEQUENCE</scope>
    <source>
        <strain evidence="2">GSO104</strain>
    </source>
</reference>
<name>A0A7S4WAS5_9STRA</name>
<feature type="compositionally biased region" description="Basic and acidic residues" evidence="1">
    <location>
        <begin position="82"/>
        <end position="106"/>
    </location>
</feature>
<evidence type="ECO:0000256" key="1">
    <source>
        <dbReference type="SAM" id="MobiDB-lite"/>
    </source>
</evidence>
<dbReference type="AlphaFoldDB" id="A0A7S4WAS5"/>
<feature type="region of interest" description="Disordered" evidence="1">
    <location>
        <begin position="12"/>
        <end position="36"/>
    </location>
</feature>
<gene>
    <name evidence="2" type="ORF">DBRI00130_LOCUS43088</name>
</gene>
<feature type="region of interest" description="Disordered" evidence="1">
    <location>
        <begin position="175"/>
        <end position="196"/>
    </location>
</feature>
<protein>
    <submittedName>
        <fullName evidence="2">Uncharacterized protein</fullName>
    </submittedName>
</protein>
<feature type="compositionally biased region" description="Basic and acidic residues" evidence="1">
    <location>
        <begin position="214"/>
        <end position="224"/>
    </location>
</feature>
<proteinExistence type="predicted"/>
<evidence type="ECO:0000313" key="2">
    <source>
        <dbReference type="EMBL" id="CAE4666348.1"/>
    </source>
</evidence>
<feature type="compositionally biased region" description="Acidic residues" evidence="1">
    <location>
        <begin position="225"/>
        <end position="238"/>
    </location>
</feature>
<sequence>MGLQLLRTLRRKASFGSRSAPNNRIIDEEADEESIAEKTDSIKVENCDETSSDESCELTRCDLKDNLMDIVSVSTTSTMDTNDSRSEHVEGSEKRHVEGDERRESIDNILLPSPPVAPLQRQDCGNDQVGSTAECSELMFPVNATTEEVEDFCTGKPPMHRSRHSDDCDALLKERRHTSASNRKRHRRSSSDSPDLNLHIYHKKLTTLYEEKVKSNSDVDGVERDIDDDASNDEGYEGSDDKSDTDRADEINLLQKRWNCALKMMHHSIKYAPSQDFYNTLADAVSYGSVVGDGRIEIAEI</sequence>
<dbReference type="EMBL" id="HBNS01059896">
    <property type="protein sequence ID" value="CAE4666348.1"/>
    <property type="molecule type" value="Transcribed_RNA"/>
</dbReference>
<accession>A0A7S4WAS5</accession>
<feature type="compositionally biased region" description="Basic residues" evidence="1">
    <location>
        <begin position="175"/>
        <end position="188"/>
    </location>
</feature>